<dbReference type="AlphaFoldDB" id="A0A1T4LKV9"/>
<dbReference type="PANTHER" id="PTHR11907">
    <property type="entry name" value="AMIDOPHOSPHORIBOSYLTRANSFERASE"/>
    <property type="match status" value="1"/>
</dbReference>
<organism evidence="11 12">
    <name type="scientific">Globicatella sulfidifaciens DSM 15739</name>
    <dbReference type="NCBI Taxonomy" id="1121925"/>
    <lineage>
        <taxon>Bacteria</taxon>
        <taxon>Bacillati</taxon>
        <taxon>Bacillota</taxon>
        <taxon>Bacilli</taxon>
        <taxon>Lactobacillales</taxon>
        <taxon>Aerococcaceae</taxon>
        <taxon>Globicatella</taxon>
    </lineage>
</organism>
<dbReference type="OrthoDB" id="9801213at2"/>
<evidence type="ECO:0000256" key="9">
    <source>
        <dbReference type="PIRSR" id="PIRSR000485-2"/>
    </source>
</evidence>
<evidence type="ECO:0000313" key="11">
    <source>
        <dbReference type="EMBL" id="SJZ55382.1"/>
    </source>
</evidence>
<evidence type="ECO:0000256" key="3">
    <source>
        <dbReference type="ARBA" id="ARBA00011941"/>
    </source>
</evidence>
<evidence type="ECO:0000256" key="8">
    <source>
        <dbReference type="PIRNR" id="PIRNR000485"/>
    </source>
</evidence>
<dbReference type="Gene3D" id="3.40.50.2020">
    <property type="match status" value="1"/>
</dbReference>
<accession>A0A1T4LKV9</accession>
<dbReference type="GO" id="GO:0004044">
    <property type="term" value="F:amidophosphoribosyltransferase activity"/>
    <property type="evidence" value="ECO:0007669"/>
    <property type="project" value="UniProtKB-EC"/>
</dbReference>
<protein>
    <recommendedName>
        <fullName evidence="3 8">Amidophosphoribosyltransferase</fullName>
        <shortName evidence="8">ATase</shortName>
        <ecNumber evidence="3 8">2.4.2.14</ecNumber>
    </recommendedName>
    <alternativeName>
        <fullName evidence="8">Glutamine phosphoribosylpyrophosphate amidotransferase</fullName>
    </alternativeName>
</protein>
<dbReference type="PIRSF" id="PIRSF000485">
    <property type="entry name" value="Amd_phspho_trans"/>
    <property type="match status" value="1"/>
</dbReference>
<dbReference type="STRING" id="1121925.SAMN02746011_01123"/>
<evidence type="ECO:0000256" key="4">
    <source>
        <dbReference type="ARBA" id="ARBA00022676"/>
    </source>
</evidence>
<keyword evidence="9" id="KW-0479">Metal-binding</keyword>
<evidence type="ECO:0000256" key="7">
    <source>
        <dbReference type="ARBA" id="ARBA00022962"/>
    </source>
</evidence>
<feature type="binding site" evidence="9">
    <location>
        <position position="320"/>
    </location>
    <ligand>
        <name>Mg(2+)</name>
        <dbReference type="ChEBI" id="CHEBI:18420"/>
    </ligand>
</feature>
<comment type="catalytic activity">
    <reaction evidence="8">
        <text>5-phospho-beta-D-ribosylamine + L-glutamate + diphosphate = 5-phospho-alpha-D-ribose 1-diphosphate + L-glutamine + H2O</text>
        <dbReference type="Rhea" id="RHEA:14905"/>
        <dbReference type="ChEBI" id="CHEBI:15377"/>
        <dbReference type="ChEBI" id="CHEBI:29985"/>
        <dbReference type="ChEBI" id="CHEBI:33019"/>
        <dbReference type="ChEBI" id="CHEBI:58017"/>
        <dbReference type="ChEBI" id="CHEBI:58359"/>
        <dbReference type="ChEBI" id="CHEBI:58681"/>
        <dbReference type="EC" id="2.4.2.14"/>
    </reaction>
</comment>
<dbReference type="Proteomes" id="UP000189941">
    <property type="component" value="Unassembled WGS sequence"/>
</dbReference>
<dbReference type="SUPFAM" id="SSF56235">
    <property type="entry name" value="N-terminal nucleophile aminohydrolases (Ntn hydrolases)"/>
    <property type="match status" value="1"/>
</dbReference>
<dbReference type="RefSeq" id="WP_078755874.1">
    <property type="nucleotide sequence ID" value="NZ_FUWO01000008.1"/>
</dbReference>
<keyword evidence="6 8" id="KW-0658">Purine biosynthesis</keyword>
<keyword evidence="4 8" id="KW-0328">Glycosyltransferase</keyword>
<feature type="binding site" evidence="9">
    <location>
        <position position="319"/>
    </location>
    <ligand>
        <name>Mg(2+)</name>
        <dbReference type="ChEBI" id="CHEBI:18420"/>
    </ligand>
</feature>
<keyword evidence="9" id="KW-0460">Magnesium</keyword>
<evidence type="ECO:0000313" key="12">
    <source>
        <dbReference type="Proteomes" id="UP000189941"/>
    </source>
</evidence>
<feature type="domain" description="Glutamine amidotransferase type-2" evidence="10">
    <location>
        <begin position="2"/>
        <end position="195"/>
    </location>
</feature>
<dbReference type="EMBL" id="FUWO01000008">
    <property type="protein sequence ID" value="SJZ55382.1"/>
    <property type="molecule type" value="Genomic_DNA"/>
</dbReference>
<dbReference type="UniPathway" id="UPA00074">
    <property type="reaction ID" value="UER00124"/>
</dbReference>
<gene>
    <name evidence="11" type="ORF">SAMN02746011_01123</name>
</gene>
<feature type="binding site" evidence="9">
    <location>
        <position position="257"/>
    </location>
    <ligand>
        <name>Mg(2+)</name>
        <dbReference type="ChEBI" id="CHEBI:18420"/>
    </ligand>
</feature>
<dbReference type="InterPro" id="IPR000836">
    <property type="entry name" value="PRTase_dom"/>
</dbReference>
<dbReference type="CDD" id="cd06223">
    <property type="entry name" value="PRTases_typeI"/>
    <property type="match status" value="1"/>
</dbReference>
<dbReference type="GO" id="GO:0006189">
    <property type="term" value="P:'de novo' IMP biosynthetic process"/>
    <property type="evidence" value="ECO:0007669"/>
    <property type="project" value="UniProtKB-UniPathway"/>
</dbReference>
<keyword evidence="12" id="KW-1185">Reference proteome</keyword>
<evidence type="ECO:0000259" key="10">
    <source>
        <dbReference type="PROSITE" id="PS51278"/>
    </source>
</evidence>
<dbReference type="PROSITE" id="PS51278">
    <property type="entry name" value="GATASE_TYPE_2"/>
    <property type="match status" value="1"/>
</dbReference>
<name>A0A1T4LKV9_9LACT</name>
<dbReference type="InterPro" id="IPR029057">
    <property type="entry name" value="PRTase-like"/>
</dbReference>
<keyword evidence="7" id="KW-0315">Glutamine amidotransferase</keyword>
<dbReference type="InterPro" id="IPR005854">
    <property type="entry name" value="PurF"/>
</dbReference>
<dbReference type="InterPro" id="IPR017932">
    <property type="entry name" value="GATase_2_dom"/>
</dbReference>
<proteinExistence type="inferred from homology"/>
<evidence type="ECO:0000256" key="5">
    <source>
        <dbReference type="ARBA" id="ARBA00022679"/>
    </source>
</evidence>
<dbReference type="Gene3D" id="3.60.20.10">
    <property type="entry name" value="Glutamine Phosphoribosylpyrophosphate, subunit 1, domain 1"/>
    <property type="match status" value="2"/>
</dbReference>
<dbReference type="EC" id="2.4.2.14" evidence="3 8"/>
<dbReference type="SUPFAM" id="SSF53271">
    <property type="entry name" value="PRTase-like"/>
    <property type="match status" value="1"/>
</dbReference>
<comment type="similarity">
    <text evidence="2 8">In the C-terminal section; belongs to the purine/pyrimidine phosphoribosyltransferase family.</text>
</comment>
<keyword evidence="5 8" id="KW-0808">Transferase</keyword>
<comment type="pathway">
    <text evidence="1 8">Purine metabolism; IMP biosynthesis via de novo pathway; N(1)-(5-phospho-D-ribosyl)glycinamide from 5-phospho-alpha-D-ribose 1-diphosphate: step 1/2.</text>
</comment>
<dbReference type="GO" id="GO:0046872">
    <property type="term" value="F:metal ion binding"/>
    <property type="evidence" value="ECO:0007669"/>
    <property type="project" value="UniProtKB-KW"/>
</dbReference>
<comment type="cofactor">
    <cofactor evidence="9">
        <name>Mg(2+)</name>
        <dbReference type="ChEBI" id="CHEBI:18420"/>
    </cofactor>
    <text evidence="9">Binds 1 Mg(2+) ion per subunit.</text>
</comment>
<sequence>MSGLFGYFSTEPKDVFTSIYFGIYALQHRGQQSSGIATVHDGEVDLCVGPGLIKRSFARGKNDDLKGSKGVGFVKYKFRYDHTPDMPIQRNGAVMVFDGVVTNEGSVFDDLWDRLEGECADLREYLLSLAGAFSFIYVNDDKMIAYRDMKGIKPLCIGYDSQATIVATESCAIESIGARFVRDLQPGEIFIHTANGQTSYYLSNETSNICAFEFIYTARPDSVIDNISVYDARYRLGKMLSLEAPVEADIVIGAPDSGVIAALGYAKESGIPFQEGFVRNRYVGRTFIEETQVERERGIQIKLTPIRGNIMNRDIILIDDSIVRGTTIKRIVKNLKEKGANKVHVRIAAPQIVSSNNLTVDIPDNDELIAYEHNIEEMKAIIGCDSLAFLSLNGLYKAIGRQQMYGDYFERTEA</sequence>
<evidence type="ECO:0000256" key="2">
    <source>
        <dbReference type="ARBA" id="ARBA00010138"/>
    </source>
</evidence>
<evidence type="ECO:0000256" key="6">
    <source>
        <dbReference type="ARBA" id="ARBA00022755"/>
    </source>
</evidence>
<evidence type="ECO:0000256" key="1">
    <source>
        <dbReference type="ARBA" id="ARBA00005209"/>
    </source>
</evidence>
<reference evidence="12" key="1">
    <citation type="submission" date="2017-02" db="EMBL/GenBank/DDBJ databases">
        <authorList>
            <person name="Varghese N."/>
            <person name="Submissions S."/>
        </authorList>
    </citation>
    <scope>NUCLEOTIDE SEQUENCE [LARGE SCALE GENOMIC DNA]</scope>
    <source>
        <strain evidence="12">DSM 15739</strain>
    </source>
</reference>
<dbReference type="InterPro" id="IPR029055">
    <property type="entry name" value="Ntn_hydrolases_N"/>
</dbReference>
<dbReference type="GO" id="GO:0009113">
    <property type="term" value="P:purine nucleobase biosynthetic process"/>
    <property type="evidence" value="ECO:0007669"/>
    <property type="project" value="InterPro"/>
</dbReference>